<evidence type="ECO:0000313" key="3">
    <source>
        <dbReference type="Proteomes" id="UP000245911"/>
    </source>
</evidence>
<dbReference type="Gene3D" id="1.20.120.1630">
    <property type="match status" value="1"/>
</dbReference>
<dbReference type="RefSeq" id="WP_116557117.1">
    <property type="nucleotide sequence ID" value="NZ_QDKM01000001.1"/>
</dbReference>
<comment type="caution">
    <text evidence="2">The sequence shown here is derived from an EMBL/GenBank/DDBJ whole genome shotgun (WGS) entry which is preliminary data.</text>
</comment>
<gene>
    <name evidence="2" type="ORF">DDE20_04040</name>
</gene>
<dbReference type="AlphaFoldDB" id="A0A2T8HZ39"/>
<keyword evidence="1" id="KW-0812">Transmembrane</keyword>
<proteinExistence type="predicted"/>
<keyword evidence="3" id="KW-1185">Reference proteome</keyword>
<feature type="transmembrane region" description="Helical" evidence="1">
    <location>
        <begin position="191"/>
        <end position="214"/>
    </location>
</feature>
<dbReference type="InterPro" id="IPR010721">
    <property type="entry name" value="UstE-like"/>
</dbReference>
<dbReference type="GO" id="GO:0016020">
    <property type="term" value="C:membrane"/>
    <property type="evidence" value="ECO:0007669"/>
    <property type="project" value="TreeGrafter"/>
</dbReference>
<name>A0A2T8HZ39_9RHOB</name>
<evidence type="ECO:0000313" key="2">
    <source>
        <dbReference type="EMBL" id="PVH30694.1"/>
    </source>
</evidence>
<evidence type="ECO:0000256" key="1">
    <source>
        <dbReference type="SAM" id="Phobius"/>
    </source>
</evidence>
<feature type="transmembrane region" description="Helical" evidence="1">
    <location>
        <begin position="109"/>
        <end position="126"/>
    </location>
</feature>
<dbReference type="Proteomes" id="UP000245911">
    <property type="component" value="Unassembled WGS sequence"/>
</dbReference>
<keyword evidence="1" id="KW-1133">Transmembrane helix</keyword>
<organism evidence="2 3">
    <name type="scientific">Pararhodobacter oceanensis</name>
    <dbReference type="NCBI Taxonomy" id="2172121"/>
    <lineage>
        <taxon>Bacteria</taxon>
        <taxon>Pseudomonadati</taxon>
        <taxon>Pseudomonadota</taxon>
        <taxon>Alphaproteobacteria</taxon>
        <taxon>Rhodobacterales</taxon>
        <taxon>Paracoccaceae</taxon>
        <taxon>Pararhodobacter</taxon>
    </lineage>
</organism>
<feature type="transmembrane region" description="Helical" evidence="1">
    <location>
        <begin position="56"/>
        <end position="74"/>
    </location>
</feature>
<accession>A0A2T8HZ39</accession>
<sequence>MTYALIIWLVFIACWRLAMPKEARGRNWNYSHMAMPGVAMAIYAFAPAGLAGPMEFWLWGLITMVVLGTIGWIIGQALSNHSIMDVVYPCISFGIALSVALMAAPEMTLRIYIALGLMAFWMLRMVRHAFGTNYEVEQQPYAAHRKRFGKRWPVWSFFAVYMLQGTLVWVWCLPWAFIALSPETTMHVTDWIGVAVWIVGILFLIVADAQMNAFKANPANKGGIMDKGLWARSRHPNYFGECLTWFGYFMFALSHPWGWISIIAPIYTTWFMGWGSAAPGNEGHMRKTRGALWDDYVARVPLFFPRLFLRRDGGNS</sequence>
<dbReference type="EMBL" id="QDKM01000001">
    <property type="protein sequence ID" value="PVH30694.1"/>
    <property type="molecule type" value="Genomic_DNA"/>
</dbReference>
<reference evidence="2" key="1">
    <citation type="submission" date="2018-04" db="EMBL/GenBank/DDBJ databases">
        <title>Pararhodobacter oceanense sp. nov., isolated from marine intertidal sediment.</title>
        <authorList>
            <person name="Wang X.-L."/>
            <person name="Du Z.-J."/>
        </authorList>
    </citation>
    <scope>NUCLEOTIDE SEQUENCE [LARGE SCALE GENOMIC DNA]</scope>
    <source>
        <strain evidence="2">AM505</strain>
    </source>
</reference>
<dbReference type="Pfam" id="PF06966">
    <property type="entry name" value="DUF1295"/>
    <property type="match status" value="1"/>
</dbReference>
<dbReference type="OrthoDB" id="9789029at2"/>
<dbReference type="PANTHER" id="PTHR32251:SF17">
    <property type="entry name" value="STEROID 5-ALPHA REDUCTASE C-TERMINAL DOMAIN-CONTAINING PROTEIN"/>
    <property type="match status" value="1"/>
</dbReference>
<protein>
    <submittedName>
        <fullName evidence="2">Uncharacterized protein</fullName>
    </submittedName>
</protein>
<dbReference type="PANTHER" id="PTHR32251">
    <property type="entry name" value="3-OXO-5-ALPHA-STEROID 4-DEHYDROGENASE"/>
    <property type="match status" value="1"/>
</dbReference>
<feature type="transmembrane region" description="Helical" evidence="1">
    <location>
        <begin position="86"/>
        <end position="103"/>
    </location>
</feature>
<keyword evidence="1" id="KW-0472">Membrane</keyword>
<feature type="transmembrane region" description="Helical" evidence="1">
    <location>
        <begin position="154"/>
        <end position="179"/>
    </location>
</feature>
<dbReference type="PROSITE" id="PS50244">
    <property type="entry name" value="S5A_REDUCTASE"/>
    <property type="match status" value="1"/>
</dbReference>